<dbReference type="GO" id="GO:0005737">
    <property type="term" value="C:cytoplasm"/>
    <property type="evidence" value="ECO:0007669"/>
    <property type="project" value="TreeGrafter"/>
</dbReference>
<reference evidence="3" key="1">
    <citation type="journal article" date="2014" name="Nat. Commun.">
        <title>The rainbow trout genome provides novel insights into evolution after whole-genome duplication in vertebrates.</title>
        <authorList>
            <person name="Berthelot C."/>
            <person name="Brunet F."/>
            <person name="Chalopin D."/>
            <person name="Juanchich A."/>
            <person name="Bernard M."/>
            <person name="Noel B."/>
            <person name="Bento P."/>
            <person name="Da Silva C."/>
            <person name="Labadie K."/>
            <person name="Alberti A."/>
            <person name="Aury J.M."/>
            <person name="Louis A."/>
            <person name="Dehais P."/>
            <person name="Bardou P."/>
            <person name="Montfort J."/>
            <person name="Klopp C."/>
            <person name="Cabau C."/>
            <person name="Gaspin C."/>
            <person name="Thorgaard G.H."/>
            <person name="Boussaha M."/>
            <person name="Quillet E."/>
            <person name="Guyomard R."/>
            <person name="Galiana D."/>
            <person name="Bobe J."/>
            <person name="Volff J.N."/>
            <person name="Genet C."/>
            <person name="Wincker P."/>
            <person name="Jaillon O."/>
            <person name="Roest Crollius H."/>
            <person name="Guiguen Y."/>
        </authorList>
    </citation>
    <scope>NUCLEOTIDE SEQUENCE [LARGE SCALE GENOMIC DNA]</scope>
</reference>
<reference evidence="3" key="2">
    <citation type="submission" date="2014-03" db="EMBL/GenBank/DDBJ databases">
        <authorList>
            <person name="Genoscope - CEA"/>
        </authorList>
    </citation>
    <scope>NUCLEOTIDE SEQUENCE</scope>
</reference>
<gene>
    <name evidence="3" type="ORF">GSONMT00050330001</name>
</gene>
<dbReference type="PROSITE" id="PS50105">
    <property type="entry name" value="SAM_DOMAIN"/>
    <property type="match status" value="1"/>
</dbReference>
<feature type="region of interest" description="Disordered" evidence="1">
    <location>
        <begin position="112"/>
        <end position="184"/>
    </location>
</feature>
<feature type="region of interest" description="Disordered" evidence="1">
    <location>
        <begin position="1741"/>
        <end position="1760"/>
    </location>
</feature>
<feature type="compositionally biased region" description="Polar residues" evidence="1">
    <location>
        <begin position="162"/>
        <end position="184"/>
    </location>
</feature>
<sequence length="1839" mass="211175">MVIKPLSNNHDTIQITSSYEKLKFREPECWCGDRMSDTTVSPEGAESGKSEHIRQWLHSSPTAPQEYNEDVAGSSLLCPGKQGLVAQEERAESPSCLSMKSDHSMGQPINFHRGHGTRDKREGAESPTSSCVSMRSDRSMDPPINYKREFLNYKRQEGADSPTPSYLSMKSDQSMGPSSRMMTSDTTQLSIGGVHATMHTEHHGMNRVSNLREFPQRIEDWTKEHVKEWLISSLKLPEVATKLYEQDVSGASLVCIEKQDLTDFGVKFGPAIQIIKNVEILRNDLESVGRSTRSPESDPFRRQERFRFRAIPEARMGSHEETLDSDSVKSESVAPSLSSSWTSVEELRHSGSDVASPILLPMVESEYIPAYGNMEDNTRQSETSISSFDHLRETVPNLEKRICPPRPFDKNDLSFTYIQNDTLPPESGPSNLIDPVHEYKLLPSTEEASEIDILEKFSNEVFRFSAACMNSRTNGTIHFGVTGGPRHMHGQVIGQNLPSFNMYTDRFDLHLKEHFGEETNIARSCIRPPKFFQVQRLDGATSDKWVIEVDVVPSYSQTQEKLFYTSIISEQNGEEYKTECLFIRQGPKSINILADNNPRSLQEKMRGLTEEVKCWSSARKSKEESNCQQPNQNHQGQRLKQLITHGRDTLENSLQVIVVTNKCHPSQHEHLGFLKEMKLFAVLEFDPESDMNGTCSFYRTDRIANLHYPRMYNTNDNVSTVIGKLNLFKQTSWVFCNGRANEVSEADRPFSTSEWLKKRAGEISDMVSFLCNPDVLSKDRLLVVFMLHSGVTDISSPVLEAFCAIYRTLEGEDNMLCICKDSNVFSQWRDMINTRCKVDITSKCIYELSLTEIDCTIRKIKEPQTRSSRRYLPSSGSSSVLLTQKDEELMTVLDILSENECENTEIETKDTFEEFKTNTEEDFYRGGQVTWWNFYLSERPGCLPFIKRDKYEDLHNLITPTERYTSPCIIINLFHHPGCGGTTLAMHVLWNLRCKFRCAVLKNTTAQNSEIAVQVTHLLTCGKEKQLSYSPVLLLVDNWEDVEDLQRCILSAANEKKKPDTLMVIILNCERSQIPAESSRNSRLDNVFMINKLSTKEQSFFEVKLKELKGHHQKPETFYAFMIMTNNFSEKYIKNLVRNTLKDLDTSRKEGQLFSLLALLNTYVNGSYMALSLCEDFVGIRNALWGKETLEDKINPYSTLLIRFNIEEHGTYQAVRFLHQMIASNCLKVLTGKHKLQLGEITTSLLHCDLLYKSGMGKDILVQNIQSMLITRQRKELGHDKDTLFSPLIEDIQTDEGISQIKEVLVRATMRFDKNATLPQALARHFYLKEKDYISALQWAKDAQQKMYNSYIADTLGQVYKSHLKYEIERAEELTPEGLDKCLKLAFQATKAFRDSQELAKKDEPMDSLDLPNRKRQRTYNTSGYVGEMEVSMIVFDIIKDIPFFNKSDALQRDKMLQFLKNHLPVSDFHETTNSTNYQFIAVLSDHEKFLVSLKPRLKEMFSFFENYFTYLKPRSIEKETAEDRNKRKVSELFKKYIHIFCSSGEERASERASKPKLSLRQEIEEQRNYLEQKRADSFAGLLQYLNEKNGNQIELILKKLQFIVQNSTRKLMADRINFILANIVLHCVKQSSTLLKRYEELVSLLNEALQEEGTNSNCTELYYLSMLLMWPRKDNLLESTTTFKNIGTYVTSSKKSFHRRFSHMLPAKSCIAHFYLGKSRGLRRIIHKGRLDQLLYKEGPKTSHKKASSKDRPPNPHQLWQSGAIWRDPEIQNLLQRVKGKTENGDIYVYYGGNLKISVRPVYLGGVRSGCSTEEVSFYLGFTMEGPVAYDIKYENDR</sequence>
<feature type="domain" description="SAM" evidence="2">
    <location>
        <begin position="221"/>
        <end position="266"/>
    </location>
</feature>
<dbReference type="InterPro" id="IPR013761">
    <property type="entry name" value="SAM/pointed_sf"/>
</dbReference>
<dbReference type="PANTHER" id="PTHR16155:SF18">
    <property type="entry name" value="STERILE ALPHA MOTIF DOMAIN-CONTAINING PROTEIN 9-LIKE"/>
    <property type="match status" value="1"/>
</dbReference>
<evidence type="ECO:0000256" key="1">
    <source>
        <dbReference type="SAM" id="MobiDB-lite"/>
    </source>
</evidence>
<dbReference type="STRING" id="8022.A0A060YF85"/>
<evidence type="ECO:0000313" key="3">
    <source>
        <dbReference type="EMBL" id="CDQ87765.1"/>
    </source>
</evidence>
<dbReference type="EMBL" id="FR908138">
    <property type="protein sequence ID" value="CDQ87765.1"/>
    <property type="molecule type" value="Genomic_DNA"/>
</dbReference>
<dbReference type="SUPFAM" id="SSF47769">
    <property type="entry name" value="SAM/Pointed domain"/>
    <property type="match status" value="1"/>
</dbReference>
<proteinExistence type="predicted"/>
<evidence type="ECO:0000259" key="2">
    <source>
        <dbReference type="PROSITE" id="PS50105"/>
    </source>
</evidence>
<accession>A0A060YF85</accession>
<dbReference type="Proteomes" id="UP000193380">
    <property type="component" value="Unassembled WGS sequence"/>
</dbReference>
<dbReference type="SMART" id="SM00454">
    <property type="entry name" value="SAM"/>
    <property type="match status" value="1"/>
</dbReference>
<dbReference type="InterPro" id="IPR001660">
    <property type="entry name" value="SAM"/>
</dbReference>
<feature type="compositionally biased region" description="Basic and acidic residues" evidence="1">
    <location>
        <begin position="135"/>
        <end position="158"/>
    </location>
</feature>
<evidence type="ECO:0000313" key="4">
    <source>
        <dbReference type="Proteomes" id="UP000193380"/>
    </source>
</evidence>
<organism evidence="3 4">
    <name type="scientific">Oncorhynchus mykiss</name>
    <name type="common">Rainbow trout</name>
    <name type="synonym">Salmo gairdneri</name>
    <dbReference type="NCBI Taxonomy" id="8022"/>
    <lineage>
        <taxon>Eukaryota</taxon>
        <taxon>Metazoa</taxon>
        <taxon>Chordata</taxon>
        <taxon>Craniata</taxon>
        <taxon>Vertebrata</taxon>
        <taxon>Euteleostomi</taxon>
        <taxon>Actinopterygii</taxon>
        <taxon>Neopterygii</taxon>
        <taxon>Teleostei</taxon>
        <taxon>Protacanthopterygii</taxon>
        <taxon>Salmoniformes</taxon>
        <taxon>Salmonidae</taxon>
        <taxon>Salmoninae</taxon>
        <taxon>Oncorhynchus</taxon>
    </lineage>
</organism>
<dbReference type="PANTHER" id="PTHR16155">
    <property type="entry name" value="DED DOMAIN-CONTAINING PROTEIN"/>
    <property type="match status" value="1"/>
</dbReference>
<name>A0A060YF85_ONCMY</name>
<protein>
    <recommendedName>
        <fullName evidence="2">SAM domain-containing protein</fullName>
    </recommendedName>
</protein>
<dbReference type="Gene3D" id="1.10.150.50">
    <property type="entry name" value="Transcription Factor, Ets-1"/>
    <property type="match status" value="1"/>
</dbReference>
<dbReference type="PaxDb" id="8022-A0A060YF85"/>